<dbReference type="Proteomes" id="UP001172673">
    <property type="component" value="Unassembled WGS sequence"/>
</dbReference>
<gene>
    <name evidence="2" type="ORF">H2200_007522</name>
</gene>
<proteinExistence type="predicted"/>
<evidence type="ECO:0000313" key="3">
    <source>
        <dbReference type="Proteomes" id="UP001172673"/>
    </source>
</evidence>
<evidence type="ECO:0000256" key="1">
    <source>
        <dbReference type="SAM" id="MobiDB-lite"/>
    </source>
</evidence>
<accession>A0AA39CHJ6</accession>
<name>A0AA39CHJ6_9EURO</name>
<organism evidence="2 3">
    <name type="scientific">Cladophialophora chaetospira</name>
    <dbReference type="NCBI Taxonomy" id="386627"/>
    <lineage>
        <taxon>Eukaryota</taxon>
        <taxon>Fungi</taxon>
        <taxon>Dikarya</taxon>
        <taxon>Ascomycota</taxon>
        <taxon>Pezizomycotina</taxon>
        <taxon>Eurotiomycetes</taxon>
        <taxon>Chaetothyriomycetidae</taxon>
        <taxon>Chaetothyriales</taxon>
        <taxon>Herpotrichiellaceae</taxon>
        <taxon>Cladophialophora</taxon>
    </lineage>
</organism>
<dbReference type="EMBL" id="JAPDRK010000010">
    <property type="protein sequence ID" value="KAJ9608534.1"/>
    <property type="molecule type" value="Genomic_DNA"/>
</dbReference>
<evidence type="ECO:0000313" key="2">
    <source>
        <dbReference type="EMBL" id="KAJ9608534.1"/>
    </source>
</evidence>
<dbReference type="AlphaFoldDB" id="A0AA39CHJ6"/>
<keyword evidence="3" id="KW-1185">Reference proteome</keyword>
<protein>
    <submittedName>
        <fullName evidence="2">Uncharacterized protein</fullName>
    </submittedName>
</protein>
<feature type="region of interest" description="Disordered" evidence="1">
    <location>
        <begin position="1"/>
        <end position="66"/>
    </location>
</feature>
<reference evidence="2" key="1">
    <citation type="submission" date="2022-10" db="EMBL/GenBank/DDBJ databases">
        <title>Culturing micro-colonial fungi from biological soil crusts in the Mojave desert and describing Neophaeococcomyces mojavensis, and introducing the new genera and species Taxawa tesnikishii.</title>
        <authorList>
            <person name="Kurbessoian T."/>
            <person name="Stajich J.E."/>
        </authorList>
    </citation>
    <scope>NUCLEOTIDE SEQUENCE</scope>
    <source>
        <strain evidence="2">TK_41</strain>
    </source>
</reference>
<sequence length="415" mass="47089">MPTTTLPEKEPRVSGAEVEVEVKKITPPVESEADETDGNAKDDGSEVEEVVTSLKNTTIQNDTEEEKREIPYGEIIESIHEVRVMTQFAPFFHFEDEPDTAGVNLSRHEKGARDATKTLHDRVRNGYQPLNIGFQDPIGNEIQALASLITIEGEATVHRENWLFQEVSNIVKRVDSASYQALVAFFDPGVDRTFNERDAKLCLEEIEKQWPHELQLSVDQVRLLHTAIEVSGVQVQYNEIKSFLRHICKMMGGEDMDETQLAELVKEYVASQRTEFPLFEPATCFSKFSEKDLVRLRYTLYKLPSLAEEVFKGLRESSMSLFDPCEQIPPALLQRKLRQCCPEDADLSPSARKLVTDIITVLGSKVKIESALGMVLTFRDSIFGKVWGTLPEGEFHSQVKVEFDEDETDDEEIEE</sequence>
<comment type="caution">
    <text evidence="2">The sequence shown here is derived from an EMBL/GenBank/DDBJ whole genome shotgun (WGS) entry which is preliminary data.</text>
</comment>